<evidence type="ECO:0000313" key="3">
    <source>
        <dbReference type="EMBL" id="KAJ1922878.1"/>
    </source>
</evidence>
<feature type="transmembrane region" description="Helical" evidence="2">
    <location>
        <begin position="151"/>
        <end position="171"/>
    </location>
</feature>
<keyword evidence="2" id="KW-1133">Transmembrane helix</keyword>
<dbReference type="AlphaFoldDB" id="A0A9W8A5E5"/>
<dbReference type="GO" id="GO:1902600">
    <property type="term" value="P:proton transmembrane transport"/>
    <property type="evidence" value="ECO:0007669"/>
    <property type="project" value="TreeGrafter"/>
</dbReference>
<comment type="caution">
    <text evidence="3">The sequence shown here is derived from an EMBL/GenBank/DDBJ whole genome shotgun (WGS) entry which is preliminary data.</text>
</comment>
<dbReference type="Proteomes" id="UP001150569">
    <property type="component" value="Unassembled WGS sequence"/>
</dbReference>
<protein>
    <submittedName>
        <fullName evidence="3">Uncharacterized protein</fullName>
    </submittedName>
</protein>
<keyword evidence="4" id="KW-1185">Reference proteome</keyword>
<evidence type="ECO:0000256" key="1">
    <source>
        <dbReference type="SAM" id="MobiDB-lite"/>
    </source>
</evidence>
<evidence type="ECO:0000256" key="2">
    <source>
        <dbReference type="SAM" id="Phobius"/>
    </source>
</evidence>
<evidence type="ECO:0000313" key="4">
    <source>
        <dbReference type="Proteomes" id="UP001150569"/>
    </source>
</evidence>
<sequence length="305" mass="34628">MPLLLRPLGPSVLRAFPTARPSLIRPHRLLTTVPMRLFIVPIFQDHWGYHCQSSVRPAGRLGRLVEYASAKWEGLAAAQHDSWRRRLYDAGTRLMDKIDYHEWFLKAVPAQSDLEDAKGLPLHFPRDLDPARVRTRLATLASERTPYHKRYLWLSCLWLPLTLAFGIIPFVPNLPLFYNLFRIYSHYRAYQGASHLETLIGQDRLAYGAPEPVLERYAASFALTADSPLSETTIRGLAHELDLPTLELALLRAQHQIVQRAVAAGEYTLPATEGAAHIDMELPVGQTRPPPYSVERPDTMDKKDV</sequence>
<reference evidence="3" key="1">
    <citation type="submission" date="2022-07" db="EMBL/GenBank/DDBJ databases">
        <title>Phylogenomic reconstructions and comparative analyses of Kickxellomycotina fungi.</title>
        <authorList>
            <person name="Reynolds N.K."/>
            <person name="Stajich J.E."/>
            <person name="Barry K."/>
            <person name="Grigoriev I.V."/>
            <person name="Crous P."/>
            <person name="Smith M.E."/>
        </authorList>
    </citation>
    <scope>NUCLEOTIDE SEQUENCE</scope>
    <source>
        <strain evidence="3">RSA 861</strain>
    </source>
</reference>
<dbReference type="Pfam" id="PF10173">
    <property type="entry name" value="Mit_KHE1"/>
    <property type="match status" value="1"/>
</dbReference>
<dbReference type="InterPro" id="IPR018786">
    <property type="entry name" value="Mit_KHE1"/>
</dbReference>
<dbReference type="GO" id="GO:0006813">
    <property type="term" value="P:potassium ion transport"/>
    <property type="evidence" value="ECO:0007669"/>
    <property type="project" value="TreeGrafter"/>
</dbReference>
<name>A0A9W8A5E5_9FUNG</name>
<keyword evidence="2" id="KW-0812">Transmembrane</keyword>
<accession>A0A9W8A5E5</accession>
<organism evidence="3 4">
    <name type="scientific">Tieghemiomyces parasiticus</name>
    <dbReference type="NCBI Taxonomy" id="78921"/>
    <lineage>
        <taxon>Eukaryota</taxon>
        <taxon>Fungi</taxon>
        <taxon>Fungi incertae sedis</taxon>
        <taxon>Zoopagomycota</taxon>
        <taxon>Kickxellomycotina</taxon>
        <taxon>Dimargaritomycetes</taxon>
        <taxon>Dimargaritales</taxon>
        <taxon>Dimargaritaceae</taxon>
        <taxon>Tieghemiomyces</taxon>
    </lineage>
</organism>
<dbReference type="OrthoDB" id="5562676at2759"/>
<dbReference type="PANTHER" id="PTHR28062:SF1">
    <property type="entry name" value="TRANSMEMBRANE PROTEIN"/>
    <property type="match status" value="1"/>
</dbReference>
<feature type="region of interest" description="Disordered" evidence="1">
    <location>
        <begin position="283"/>
        <end position="305"/>
    </location>
</feature>
<feature type="compositionally biased region" description="Basic and acidic residues" evidence="1">
    <location>
        <begin position="295"/>
        <end position="305"/>
    </location>
</feature>
<keyword evidence="2" id="KW-0472">Membrane</keyword>
<dbReference type="GO" id="GO:0005743">
    <property type="term" value="C:mitochondrial inner membrane"/>
    <property type="evidence" value="ECO:0007669"/>
    <property type="project" value="TreeGrafter"/>
</dbReference>
<proteinExistence type="predicted"/>
<gene>
    <name evidence="3" type="ORF">IWQ60_006239</name>
</gene>
<dbReference type="EMBL" id="JANBPT010000368">
    <property type="protein sequence ID" value="KAJ1922878.1"/>
    <property type="molecule type" value="Genomic_DNA"/>
</dbReference>
<dbReference type="PANTHER" id="PTHR28062">
    <property type="entry name" value="K+-H+ EXCHANGE-LIKE PROTEIN"/>
    <property type="match status" value="1"/>
</dbReference>